<evidence type="ECO:0008006" key="3">
    <source>
        <dbReference type="Google" id="ProtNLM"/>
    </source>
</evidence>
<name>A0A7W6DHS2_9SPHN</name>
<dbReference type="Proteomes" id="UP000552757">
    <property type="component" value="Unassembled WGS sequence"/>
</dbReference>
<accession>A0A7W6DHS2</accession>
<dbReference type="EMBL" id="JACIEB010000005">
    <property type="protein sequence ID" value="MBB3982824.1"/>
    <property type="molecule type" value="Genomic_DNA"/>
</dbReference>
<proteinExistence type="predicted"/>
<dbReference type="AlphaFoldDB" id="A0A7W6DHS2"/>
<comment type="caution">
    <text evidence="1">The sequence shown here is derived from an EMBL/GenBank/DDBJ whole genome shotgun (WGS) entry which is preliminary data.</text>
</comment>
<protein>
    <recommendedName>
        <fullName evidence="3">SnoaL-like domain-containing protein</fullName>
    </recommendedName>
</protein>
<evidence type="ECO:0000313" key="1">
    <source>
        <dbReference type="EMBL" id="MBB3982824.1"/>
    </source>
</evidence>
<dbReference type="RefSeq" id="WP_183955877.1">
    <property type="nucleotide sequence ID" value="NZ_JACIEB010000005.1"/>
</dbReference>
<keyword evidence="2" id="KW-1185">Reference proteome</keyword>
<organism evidence="1 2">
    <name type="scientific">Sphingobium fontiphilum</name>
    <dbReference type="NCBI Taxonomy" id="944425"/>
    <lineage>
        <taxon>Bacteria</taxon>
        <taxon>Pseudomonadati</taxon>
        <taxon>Pseudomonadota</taxon>
        <taxon>Alphaproteobacteria</taxon>
        <taxon>Sphingomonadales</taxon>
        <taxon>Sphingomonadaceae</taxon>
        <taxon>Sphingobium</taxon>
    </lineage>
</organism>
<sequence>MPRLSTARQSLRRLDDRIEAESDPRRRAWLTTYRNHWWGEVIGDVDMVMDTMSHGPISYTFDGHPFMSADESLARITDRAGTRAMYEGVVALGVRMAGPFDEERVLFDEHGMALACVLSAVYPGTFLARHSEPVDPDGIYLIRWPNVTTIRFDAEGLMMGEDIINGAPIRVQPVDRRQVDMLLDGPLPTA</sequence>
<gene>
    <name evidence="1" type="ORF">GGR44_002490</name>
</gene>
<reference evidence="1 2" key="1">
    <citation type="submission" date="2020-08" db="EMBL/GenBank/DDBJ databases">
        <title>Genomic Encyclopedia of Type Strains, Phase IV (KMG-IV): sequencing the most valuable type-strain genomes for metagenomic binning, comparative biology and taxonomic classification.</title>
        <authorList>
            <person name="Goeker M."/>
        </authorList>
    </citation>
    <scope>NUCLEOTIDE SEQUENCE [LARGE SCALE GENOMIC DNA]</scope>
    <source>
        <strain evidence="1 2">DSM 29348</strain>
    </source>
</reference>
<evidence type="ECO:0000313" key="2">
    <source>
        <dbReference type="Proteomes" id="UP000552757"/>
    </source>
</evidence>